<feature type="domain" description="AMP-dependent synthetase/ligase" evidence="9">
    <location>
        <begin position="120"/>
        <end position="534"/>
    </location>
</feature>
<dbReference type="EC" id="6.2.1.3" evidence="7"/>
<evidence type="ECO:0000259" key="9">
    <source>
        <dbReference type="Pfam" id="PF00501"/>
    </source>
</evidence>
<evidence type="ECO:0000256" key="7">
    <source>
        <dbReference type="ARBA" id="ARBA00026121"/>
    </source>
</evidence>
<dbReference type="PROSITE" id="PS00455">
    <property type="entry name" value="AMP_BINDING"/>
    <property type="match status" value="1"/>
</dbReference>
<evidence type="ECO:0000256" key="8">
    <source>
        <dbReference type="SAM" id="Phobius"/>
    </source>
</evidence>
<organism evidence="10 11">
    <name type="scientific">Lymnaea stagnalis</name>
    <name type="common">Great pond snail</name>
    <name type="synonym">Helix stagnalis</name>
    <dbReference type="NCBI Taxonomy" id="6523"/>
    <lineage>
        <taxon>Eukaryota</taxon>
        <taxon>Metazoa</taxon>
        <taxon>Spiralia</taxon>
        <taxon>Lophotrochozoa</taxon>
        <taxon>Mollusca</taxon>
        <taxon>Gastropoda</taxon>
        <taxon>Heterobranchia</taxon>
        <taxon>Euthyneura</taxon>
        <taxon>Panpulmonata</taxon>
        <taxon>Hygrophila</taxon>
        <taxon>Lymnaeoidea</taxon>
        <taxon>Lymnaeidae</taxon>
        <taxon>Lymnaea</taxon>
    </lineage>
</organism>
<feature type="transmembrane region" description="Helical" evidence="8">
    <location>
        <begin position="12"/>
        <end position="32"/>
    </location>
</feature>
<dbReference type="Proteomes" id="UP001497497">
    <property type="component" value="Unassembled WGS sequence"/>
</dbReference>
<evidence type="ECO:0000256" key="5">
    <source>
        <dbReference type="ARBA" id="ARBA00022840"/>
    </source>
</evidence>
<evidence type="ECO:0000313" key="10">
    <source>
        <dbReference type="EMBL" id="CAL1538248.1"/>
    </source>
</evidence>
<dbReference type="GO" id="GO:0035336">
    <property type="term" value="P:long-chain fatty-acyl-CoA metabolic process"/>
    <property type="evidence" value="ECO:0007669"/>
    <property type="project" value="TreeGrafter"/>
</dbReference>
<evidence type="ECO:0000256" key="2">
    <source>
        <dbReference type="ARBA" id="ARBA00022598"/>
    </source>
</evidence>
<evidence type="ECO:0000256" key="6">
    <source>
        <dbReference type="ARBA" id="ARBA00024484"/>
    </source>
</evidence>
<protein>
    <recommendedName>
        <fullName evidence="7">long-chain-fatty-acid--CoA ligase</fullName>
        <ecNumber evidence="7">6.2.1.3</ecNumber>
    </recommendedName>
</protein>
<keyword evidence="11" id="KW-1185">Reference proteome</keyword>
<keyword evidence="8" id="KW-0472">Membrane</keyword>
<dbReference type="EMBL" id="CAXITT010000291">
    <property type="protein sequence ID" value="CAL1538248.1"/>
    <property type="molecule type" value="Genomic_DNA"/>
</dbReference>
<dbReference type="InterPro" id="IPR000873">
    <property type="entry name" value="AMP-dep_synth/lig_dom"/>
</dbReference>
<dbReference type="GO" id="GO:0005886">
    <property type="term" value="C:plasma membrane"/>
    <property type="evidence" value="ECO:0007669"/>
    <property type="project" value="TreeGrafter"/>
</dbReference>
<proteinExistence type="inferred from homology"/>
<comment type="caution">
    <text evidence="10">The sequence shown here is derived from an EMBL/GenBank/DDBJ whole genome shotgun (WGS) entry which is preliminary data.</text>
</comment>
<gene>
    <name evidence="10" type="ORF">GSLYS_00012069001</name>
</gene>
<comment type="catalytic activity">
    <reaction evidence="6">
        <text>a long-chain fatty acid + ATP + CoA = a long-chain fatty acyl-CoA + AMP + diphosphate</text>
        <dbReference type="Rhea" id="RHEA:15421"/>
        <dbReference type="ChEBI" id="CHEBI:30616"/>
        <dbReference type="ChEBI" id="CHEBI:33019"/>
        <dbReference type="ChEBI" id="CHEBI:57287"/>
        <dbReference type="ChEBI" id="CHEBI:57560"/>
        <dbReference type="ChEBI" id="CHEBI:83139"/>
        <dbReference type="ChEBI" id="CHEBI:456215"/>
        <dbReference type="EC" id="6.2.1.3"/>
    </reaction>
    <physiologicalReaction direction="left-to-right" evidence="6">
        <dbReference type="Rhea" id="RHEA:15422"/>
    </physiologicalReaction>
</comment>
<evidence type="ECO:0000256" key="4">
    <source>
        <dbReference type="ARBA" id="ARBA00022832"/>
    </source>
</evidence>
<dbReference type="InterPro" id="IPR042099">
    <property type="entry name" value="ANL_N_sf"/>
</dbReference>
<dbReference type="GO" id="GO:0005811">
    <property type="term" value="C:lipid droplet"/>
    <property type="evidence" value="ECO:0007669"/>
    <property type="project" value="TreeGrafter"/>
</dbReference>
<keyword evidence="4" id="KW-0443">Lipid metabolism</keyword>
<keyword evidence="5" id="KW-0067">ATP-binding</keyword>
<dbReference type="GO" id="GO:0030182">
    <property type="term" value="P:neuron differentiation"/>
    <property type="evidence" value="ECO:0007669"/>
    <property type="project" value="TreeGrafter"/>
</dbReference>
<dbReference type="Gene3D" id="3.40.50.12780">
    <property type="entry name" value="N-terminal domain of ligase-like"/>
    <property type="match status" value="1"/>
</dbReference>
<keyword evidence="3" id="KW-0547">Nucleotide-binding</keyword>
<dbReference type="SUPFAM" id="SSF56801">
    <property type="entry name" value="Acetyl-CoA synthetase-like"/>
    <property type="match status" value="1"/>
</dbReference>
<keyword evidence="2" id="KW-0436">Ligase</keyword>
<keyword evidence="8" id="KW-0812">Transmembrane</keyword>
<dbReference type="AlphaFoldDB" id="A0AAV2HYX5"/>
<dbReference type="Gene3D" id="3.30.300.30">
    <property type="match status" value="1"/>
</dbReference>
<dbReference type="GO" id="GO:0005524">
    <property type="term" value="F:ATP binding"/>
    <property type="evidence" value="ECO:0007669"/>
    <property type="project" value="UniProtKB-KW"/>
</dbReference>
<dbReference type="InterPro" id="IPR045851">
    <property type="entry name" value="AMP-bd_C_sf"/>
</dbReference>
<evidence type="ECO:0000256" key="3">
    <source>
        <dbReference type="ARBA" id="ARBA00022741"/>
    </source>
</evidence>
<comment type="similarity">
    <text evidence="1">Belongs to the ATP-dependent AMP-binding enzyme family.</text>
</comment>
<dbReference type="GO" id="GO:0005783">
    <property type="term" value="C:endoplasmic reticulum"/>
    <property type="evidence" value="ECO:0007669"/>
    <property type="project" value="TreeGrafter"/>
</dbReference>
<evidence type="ECO:0000256" key="1">
    <source>
        <dbReference type="ARBA" id="ARBA00006432"/>
    </source>
</evidence>
<dbReference type="Pfam" id="PF00501">
    <property type="entry name" value="AMP-binding"/>
    <property type="match status" value="1"/>
</dbReference>
<dbReference type="PANTHER" id="PTHR43272">
    <property type="entry name" value="LONG-CHAIN-FATTY-ACID--COA LIGASE"/>
    <property type="match status" value="1"/>
</dbReference>
<dbReference type="GO" id="GO:0004467">
    <property type="term" value="F:long-chain fatty acid-CoA ligase activity"/>
    <property type="evidence" value="ECO:0007669"/>
    <property type="project" value="UniProtKB-EC"/>
</dbReference>
<sequence>MSSELVVTTLVYALKAVSFVYDLITFIPYYIVQRPDNVVKKSRRLKAKPVSGKPSDPWRSVDVPSSGLTTSMYPECKTLDDLFTKACKLYSNNPCLGTREVLSEEEEPQPNGKVFKKLVLGSYQWETYNEVAKRIIHFGNGLIALKQTPKTKLVIFAETRAEWMIAAQTCFRYNFPVVTLYATLGIDAIIHGINETQVARVITSLELIPKFQEVLPLTPSVTHVIVMGCTTAELNKIKIKVPEGITVISMLDVENLGSKPEQKKIVVSKPSPDDIAVVMYTSGSTGLPKGVMISHRNLLCGTSGQIERITDLGDKDVYVGYLPLAHVLELGAEICCVAVGARIGYSSPNTLTDKSSKIKRGSSGDVTVLKPTLIAAVPVIMDRIYKNAWEKVNSSSLIKRVLFKFAYEYKLKHLVQGFDTPLCNKVIFKSIKDLLGGDVRLMLSGGAPLSGTTQRFMNICFCCPVGQGYGLTETCGAGTVVEFTDQTTERVGAPLICNEILLRDWVEGSYTTNNKPYPQGEVLIGGGNVTQGYYNNPEKTAEDFISIGGTRYFCTGDIGQFEEDGSLKIIDRKKDLVKLQHGEYISLAQIETVLKMCPLVEQICIVAHSEQDNVVALIVPNETRLEALAKGRGIVNFDFKTLCKNEQVVSTVLKELTNHGLKAKLQRVELPVKVSLFPEPWMPDTGLVTDAFKLKRKVIEDRFKAEIATMYGL</sequence>
<keyword evidence="8" id="KW-1133">Transmembrane helix</keyword>
<keyword evidence="4" id="KW-0276">Fatty acid metabolism</keyword>
<name>A0AAV2HYX5_LYMST</name>
<dbReference type="InterPro" id="IPR020845">
    <property type="entry name" value="AMP-binding_CS"/>
</dbReference>
<evidence type="ECO:0000313" key="11">
    <source>
        <dbReference type="Proteomes" id="UP001497497"/>
    </source>
</evidence>
<reference evidence="10 11" key="1">
    <citation type="submission" date="2024-04" db="EMBL/GenBank/DDBJ databases">
        <authorList>
            <consortium name="Genoscope - CEA"/>
            <person name="William W."/>
        </authorList>
    </citation>
    <scope>NUCLEOTIDE SEQUENCE [LARGE SCALE GENOMIC DNA]</scope>
</reference>
<dbReference type="PANTHER" id="PTHR43272:SF83">
    <property type="entry name" value="ACYL-COA SYNTHETASE LONG-CHAIN, ISOFORM J"/>
    <property type="match status" value="1"/>
</dbReference>
<accession>A0AAV2HYX5</accession>